<keyword evidence="3" id="KW-1185">Reference proteome</keyword>
<feature type="region of interest" description="Disordered" evidence="1">
    <location>
        <begin position="22"/>
        <end position="54"/>
    </location>
</feature>
<sequence>MILISWVVQTANYRISPTDYERAGAHRRRSARNSRRSWGTVQSTPVHTTMKDEK</sequence>
<evidence type="ECO:0000313" key="2">
    <source>
        <dbReference type="EMBL" id="KAH3848437.1"/>
    </source>
</evidence>
<reference evidence="2" key="1">
    <citation type="journal article" date="2019" name="bioRxiv">
        <title>The Genome of the Zebra Mussel, Dreissena polymorpha: A Resource for Invasive Species Research.</title>
        <authorList>
            <person name="McCartney M.A."/>
            <person name="Auch B."/>
            <person name="Kono T."/>
            <person name="Mallez S."/>
            <person name="Zhang Y."/>
            <person name="Obille A."/>
            <person name="Becker A."/>
            <person name="Abrahante J.E."/>
            <person name="Garbe J."/>
            <person name="Badalamenti J.P."/>
            <person name="Herman A."/>
            <person name="Mangelson H."/>
            <person name="Liachko I."/>
            <person name="Sullivan S."/>
            <person name="Sone E.D."/>
            <person name="Koren S."/>
            <person name="Silverstein K.A.T."/>
            <person name="Beckman K.B."/>
            <person name="Gohl D.M."/>
        </authorList>
    </citation>
    <scope>NUCLEOTIDE SEQUENCE</scope>
    <source>
        <strain evidence="2">Duluth1</strain>
        <tissue evidence="2">Whole animal</tissue>
    </source>
</reference>
<organism evidence="2 3">
    <name type="scientific">Dreissena polymorpha</name>
    <name type="common">Zebra mussel</name>
    <name type="synonym">Mytilus polymorpha</name>
    <dbReference type="NCBI Taxonomy" id="45954"/>
    <lineage>
        <taxon>Eukaryota</taxon>
        <taxon>Metazoa</taxon>
        <taxon>Spiralia</taxon>
        <taxon>Lophotrochozoa</taxon>
        <taxon>Mollusca</taxon>
        <taxon>Bivalvia</taxon>
        <taxon>Autobranchia</taxon>
        <taxon>Heteroconchia</taxon>
        <taxon>Euheterodonta</taxon>
        <taxon>Imparidentia</taxon>
        <taxon>Neoheterodontei</taxon>
        <taxon>Myida</taxon>
        <taxon>Dreissenoidea</taxon>
        <taxon>Dreissenidae</taxon>
        <taxon>Dreissena</taxon>
    </lineage>
</organism>
<comment type="caution">
    <text evidence="2">The sequence shown here is derived from an EMBL/GenBank/DDBJ whole genome shotgun (WGS) entry which is preliminary data.</text>
</comment>
<dbReference type="EMBL" id="JAIWYP010000003">
    <property type="protein sequence ID" value="KAH3848437.1"/>
    <property type="molecule type" value="Genomic_DNA"/>
</dbReference>
<evidence type="ECO:0000256" key="1">
    <source>
        <dbReference type="SAM" id="MobiDB-lite"/>
    </source>
</evidence>
<dbReference type="Proteomes" id="UP000828390">
    <property type="component" value="Unassembled WGS sequence"/>
</dbReference>
<evidence type="ECO:0000313" key="3">
    <source>
        <dbReference type="Proteomes" id="UP000828390"/>
    </source>
</evidence>
<accession>A0A9D4KYE6</accession>
<feature type="compositionally biased region" description="Basic residues" evidence="1">
    <location>
        <begin position="25"/>
        <end position="35"/>
    </location>
</feature>
<name>A0A9D4KYE6_DREPO</name>
<gene>
    <name evidence="2" type="ORF">DPMN_090800</name>
</gene>
<proteinExistence type="predicted"/>
<protein>
    <submittedName>
        <fullName evidence="2">Uncharacterized protein</fullName>
    </submittedName>
</protein>
<dbReference type="AlphaFoldDB" id="A0A9D4KYE6"/>
<reference evidence="2" key="2">
    <citation type="submission" date="2020-11" db="EMBL/GenBank/DDBJ databases">
        <authorList>
            <person name="McCartney M.A."/>
            <person name="Auch B."/>
            <person name="Kono T."/>
            <person name="Mallez S."/>
            <person name="Becker A."/>
            <person name="Gohl D.M."/>
            <person name="Silverstein K.A.T."/>
            <person name="Koren S."/>
            <person name="Bechman K.B."/>
            <person name="Herman A."/>
            <person name="Abrahante J.E."/>
            <person name="Garbe J."/>
        </authorList>
    </citation>
    <scope>NUCLEOTIDE SEQUENCE</scope>
    <source>
        <strain evidence="2">Duluth1</strain>
        <tissue evidence="2">Whole animal</tissue>
    </source>
</reference>